<name>A0ABQ5MPX5_9MICC</name>
<gene>
    <name evidence="1" type="ORF">AHIS1636_01940</name>
</gene>
<organism evidence="1 2">
    <name type="scientific">Arthrobacter mangrovi</name>
    <dbReference type="NCBI Taxonomy" id="2966350"/>
    <lineage>
        <taxon>Bacteria</taxon>
        <taxon>Bacillati</taxon>
        <taxon>Actinomycetota</taxon>
        <taxon>Actinomycetes</taxon>
        <taxon>Micrococcales</taxon>
        <taxon>Micrococcaceae</taxon>
        <taxon>Arthrobacter</taxon>
    </lineage>
</organism>
<sequence length="150" mass="16192">MTAESAPQYWAMDGEDGVADPWCIECGTDEYLIVEDLERAAAADPSGRPLWNISYSCSECDSFYGHLTRRPLPGLDDSLSRLVADDAGYVHCGEPMRVAEAGLHPIYDPVSNEAPMEGAALPQVQMETVLLSCACGFRMEVPADSSSEGN</sequence>
<comment type="caution">
    <text evidence="1">The sequence shown here is derived from an EMBL/GenBank/DDBJ whole genome shotgun (WGS) entry which is preliminary data.</text>
</comment>
<proteinExistence type="predicted"/>
<keyword evidence="2" id="KW-1185">Reference proteome</keyword>
<dbReference type="RefSeq" id="WP_264793929.1">
    <property type="nucleotide sequence ID" value="NZ_BRVS01000001.1"/>
</dbReference>
<accession>A0ABQ5MPX5</accession>
<evidence type="ECO:0000313" key="1">
    <source>
        <dbReference type="EMBL" id="GLB65755.1"/>
    </source>
</evidence>
<evidence type="ECO:0000313" key="2">
    <source>
        <dbReference type="Proteomes" id="UP001209654"/>
    </source>
</evidence>
<dbReference type="EMBL" id="BRVS01000001">
    <property type="protein sequence ID" value="GLB65755.1"/>
    <property type="molecule type" value="Genomic_DNA"/>
</dbReference>
<reference evidence="1 2" key="1">
    <citation type="journal article" date="2023" name="Int. J. Syst. Evol. Microbiol.">
        <title>Arthrobacter mangrovi sp. nov., an actinobacterium isolated from the rhizosphere of a mangrove.</title>
        <authorList>
            <person name="Hamada M."/>
            <person name="Saitou S."/>
            <person name="Enomoto N."/>
            <person name="Nanri K."/>
            <person name="Hidaka K."/>
            <person name="Miura T."/>
            <person name="Tamura T."/>
        </authorList>
    </citation>
    <scope>NUCLEOTIDE SEQUENCE [LARGE SCALE GENOMIC DNA]</scope>
    <source>
        <strain evidence="1 2">NBRC 112813</strain>
    </source>
</reference>
<dbReference type="Proteomes" id="UP001209654">
    <property type="component" value="Unassembled WGS sequence"/>
</dbReference>
<protein>
    <submittedName>
        <fullName evidence="1">Uncharacterized protein</fullName>
    </submittedName>
</protein>